<dbReference type="SUPFAM" id="SSF100920">
    <property type="entry name" value="Heat shock protein 70kD (HSP70), peptide-binding domain"/>
    <property type="match status" value="1"/>
</dbReference>
<dbReference type="InterPro" id="IPR029047">
    <property type="entry name" value="HSP70_peptide-bd_sf"/>
</dbReference>
<dbReference type="PANTHER" id="PTHR19375">
    <property type="entry name" value="HEAT SHOCK PROTEIN 70KDA"/>
    <property type="match status" value="1"/>
</dbReference>
<dbReference type="FunFam" id="3.30.420.40:FF:000144">
    <property type="entry name" value="Molecular chaperone HscC"/>
    <property type="match status" value="1"/>
</dbReference>
<dbReference type="AlphaFoldDB" id="A0A7G5IK56"/>
<reference evidence="5 6" key="1">
    <citation type="submission" date="2020-07" db="EMBL/GenBank/DDBJ databases">
        <title>Complete genome sequence for Sandaracinobacter sp. M6.</title>
        <authorList>
            <person name="Tang Y."/>
            <person name="Liu Q."/>
            <person name="Guo Z."/>
            <person name="Lei P."/>
            <person name="Huang B."/>
        </authorList>
    </citation>
    <scope>NUCLEOTIDE SEQUENCE [LARGE SCALE GENOMIC DNA]</scope>
    <source>
        <strain evidence="5 6">M6</strain>
    </source>
</reference>
<proteinExistence type="inferred from homology"/>
<evidence type="ECO:0000256" key="3">
    <source>
        <dbReference type="ARBA" id="ARBA00022840"/>
    </source>
</evidence>
<evidence type="ECO:0000256" key="1">
    <source>
        <dbReference type="ARBA" id="ARBA00007381"/>
    </source>
</evidence>
<dbReference type="InterPro" id="IPR013126">
    <property type="entry name" value="Hsp_70_fam"/>
</dbReference>
<dbReference type="PROSITE" id="PS01036">
    <property type="entry name" value="HSP70_3"/>
    <property type="match status" value="1"/>
</dbReference>
<keyword evidence="2 4" id="KW-0547">Nucleotide-binding</keyword>
<dbReference type="InterPro" id="IPR043129">
    <property type="entry name" value="ATPase_NBD"/>
</dbReference>
<dbReference type="PROSITE" id="PS00297">
    <property type="entry name" value="HSP70_1"/>
    <property type="match status" value="1"/>
</dbReference>
<organism evidence="5 6">
    <name type="scientific">Sandaracinobacteroides saxicola</name>
    <dbReference type="NCBI Taxonomy" id="2759707"/>
    <lineage>
        <taxon>Bacteria</taxon>
        <taxon>Pseudomonadati</taxon>
        <taxon>Pseudomonadota</taxon>
        <taxon>Alphaproteobacteria</taxon>
        <taxon>Sphingomonadales</taxon>
        <taxon>Sphingosinicellaceae</taxon>
        <taxon>Sandaracinobacteroides</taxon>
    </lineage>
</organism>
<dbReference type="PROSITE" id="PS00329">
    <property type="entry name" value="HSP70_2"/>
    <property type="match status" value="1"/>
</dbReference>
<gene>
    <name evidence="5" type="ORF">H3309_04490</name>
</gene>
<dbReference type="Gene3D" id="3.30.420.40">
    <property type="match status" value="2"/>
</dbReference>
<dbReference type="GO" id="GO:0005524">
    <property type="term" value="F:ATP binding"/>
    <property type="evidence" value="ECO:0007669"/>
    <property type="project" value="UniProtKB-KW"/>
</dbReference>
<dbReference type="Pfam" id="PF00012">
    <property type="entry name" value="HSP70"/>
    <property type="match status" value="1"/>
</dbReference>
<protein>
    <submittedName>
        <fullName evidence="5">Molecular chaperone HscC</fullName>
    </submittedName>
</protein>
<keyword evidence="3 4" id="KW-0067">ATP-binding</keyword>
<evidence type="ECO:0000256" key="2">
    <source>
        <dbReference type="ARBA" id="ARBA00022741"/>
    </source>
</evidence>
<dbReference type="EMBL" id="CP059851">
    <property type="protein sequence ID" value="QMW23748.1"/>
    <property type="molecule type" value="Genomic_DNA"/>
</dbReference>
<evidence type="ECO:0000256" key="4">
    <source>
        <dbReference type="RuleBase" id="RU003322"/>
    </source>
</evidence>
<name>A0A7G5IK56_9SPHN</name>
<accession>A0A7G5IK56</accession>
<dbReference type="RefSeq" id="WP_182297571.1">
    <property type="nucleotide sequence ID" value="NZ_CP059851.1"/>
</dbReference>
<dbReference type="GO" id="GO:0140662">
    <property type="term" value="F:ATP-dependent protein folding chaperone"/>
    <property type="evidence" value="ECO:0007669"/>
    <property type="project" value="InterPro"/>
</dbReference>
<dbReference type="InterPro" id="IPR018181">
    <property type="entry name" value="Heat_shock_70_CS"/>
</dbReference>
<sequence length="569" mass="61240">MIIGIDLGTTNSACAIWRDGAAVLVPNRLGQVLTPSAVSVDESGAVLVGLAARERQVSHPLATATAFKRYMGTRHEVTLSGMAFSPEDLSALVLRSLKEDAEAFLGEAVTEAVITVPAYFNDRQRKATKRAGELAGLSVERLINEPTAAALAYGIERRGDESRFLIFDLGGGTFDVSVLELFEGVIEVRASTGDNRLGGEDFNAVLMAMMLDAMGPALAAAARTDPALHERVREAAERARRGLSGASEVVMRLVWREVEHSITVSAEGFEAACAGLLARLREPVVRGMRDSNLRPEALSEIILIGGATRMPVVRRAVAKMFGRFPNSSVNPDEAVALGAAVQAGLKARDAALREVVLTDVAPFSLGIEISERRPDGSEEAGLFSPIIERNTVIPASRVQGYQTTHPQQRHVDLKVYQGEARRVIDNVELGSMRIPVPPSRDGGLVPFECRFSYDINGLLEVDVDVPLSGYRGTLTIVDGEEAPDPAAFAERRAALAALKTHPRESEAVRAVLARAERCYESALGDARGWVNGLIGQFQGVVERQEPRAIEAAIADLNRALDEFEGDAFL</sequence>
<dbReference type="Proteomes" id="UP000515292">
    <property type="component" value="Chromosome"/>
</dbReference>
<dbReference type="PRINTS" id="PR00301">
    <property type="entry name" value="HEATSHOCK70"/>
</dbReference>
<keyword evidence="6" id="KW-1185">Reference proteome</keyword>
<evidence type="ECO:0000313" key="6">
    <source>
        <dbReference type="Proteomes" id="UP000515292"/>
    </source>
</evidence>
<dbReference type="Gene3D" id="2.60.34.10">
    <property type="entry name" value="Substrate Binding Domain Of DNAk, Chain A, domain 1"/>
    <property type="match status" value="1"/>
</dbReference>
<dbReference type="SUPFAM" id="SSF53067">
    <property type="entry name" value="Actin-like ATPase domain"/>
    <property type="match status" value="2"/>
</dbReference>
<evidence type="ECO:0000313" key="5">
    <source>
        <dbReference type="EMBL" id="QMW23748.1"/>
    </source>
</evidence>
<dbReference type="KEGG" id="sand:H3309_04490"/>
<dbReference type="Gene3D" id="3.90.640.10">
    <property type="entry name" value="Actin, Chain A, domain 4"/>
    <property type="match status" value="1"/>
</dbReference>
<comment type="similarity">
    <text evidence="1 4">Belongs to the heat shock protein 70 family.</text>
</comment>